<dbReference type="KEGG" id="chk:D4L85_05930"/>
<dbReference type="InterPro" id="IPR050250">
    <property type="entry name" value="Macrolide_Exporter_MacB"/>
</dbReference>
<dbReference type="PANTHER" id="PTHR30572">
    <property type="entry name" value="MEMBRANE COMPONENT OF TRANSPORTER-RELATED"/>
    <property type="match status" value="1"/>
</dbReference>
<dbReference type="Proteomes" id="UP000266183">
    <property type="component" value="Chromosome"/>
</dbReference>
<organism evidence="9 10">
    <name type="scientific">Chryseolinea soli</name>
    <dbReference type="NCBI Taxonomy" id="2321403"/>
    <lineage>
        <taxon>Bacteria</taxon>
        <taxon>Pseudomonadati</taxon>
        <taxon>Bacteroidota</taxon>
        <taxon>Cytophagia</taxon>
        <taxon>Cytophagales</taxon>
        <taxon>Fulvivirgaceae</taxon>
        <taxon>Chryseolinea</taxon>
    </lineage>
</organism>
<dbReference type="GO" id="GO:0005886">
    <property type="term" value="C:plasma membrane"/>
    <property type="evidence" value="ECO:0007669"/>
    <property type="project" value="UniProtKB-SubCell"/>
</dbReference>
<dbReference type="OrthoDB" id="5933722at2"/>
<evidence type="ECO:0000259" key="8">
    <source>
        <dbReference type="Pfam" id="PF12704"/>
    </source>
</evidence>
<protein>
    <submittedName>
        <fullName evidence="9">ABC transporter permease</fullName>
    </submittedName>
</protein>
<keyword evidence="3 6" id="KW-0812">Transmembrane</keyword>
<keyword evidence="5 6" id="KW-0472">Membrane</keyword>
<dbReference type="RefSeq" id="WP_119753452.1">
    <property type="nucleotide sequence ID" value="NZ_CP032382.1"/>
</dbReference>
<reference evidence="10" key="1">
    <citation type="submission" date="2018-09" db="EMBL/GenBank/DDBJ databases">
        <title>Chryseolinea sp. KIS68-18 isolated from soil.</title>
        <authorList>
            <person name="Weon H.-Y."/>
            <person name="Kwon S.-W."/>
            <person name="Lee S.A."/>
        </authorList>
    </citation>
    <scope>NUCLEOTIDE SEQUENCE [LARGE SCALE GENOMIC DNA]</scope>
    <source>
        <strain evidence="10">KIS68-18</strain>
    </source>
</reference>
<evidence type="ECO:0000313" key="10">
    <source>
        <dbReference type="Proteomes" id="UP000266183"/>
    </source>
</evidence>
<gene>
    <name evidence="9" type="ORF">D4L85_05930</name>
</gene>
<feature type="transmembrane region" description="Helical" evidence="6">
    <location>
        <begin position="374"/>
        <end position="398"/>
    </location>
</feature>
<keyword evidence="4 6" id="KW-1133">Transmembrane helix</keyword>
<dbReference type="Pfam" id="PF02687">
    <property type="entry name" value="FtsX"/>
    <property type="match status" value="2"/>
</dbReference>
<feature type="transmembrane region" description="Helical" evidence="6">
    <location>
        <begin position="327"/>
        <end position="354"/>
    </location>
</feature>
<dbReference type="AlphaFoldDB" id="A0A385SMA6"/>
<dbReference type="InterPro" id="IPR003838">
    <property type="entry name" value="ABC3_permease_C"/>
</dbReference>
<keyword evidence="10" id="KW-1185">Reference proteome</keyword>
<evidence type="ECO:0000256" key="3">
    <source>
        <dbReference type="ARBA" id="ARBA00022692"/>
    </source>
</evidence>
<name>A0A385SMA6_9BACT</name>
<feature type="transmembrane region" description="Helical" evidence="6">
    <location>
        <begin position="673"/>
        <end position="695"/>
    </location>
</feature>
<feature type="domain" description="ABC3 transporter permease C-terminal" evidence="7">
    <location>
        <begin position="676"/>
        <end position="791"/>
    </location>
</feature>
<evidence type="ECO:0000259" key="7">
    <source>
        <dbReference type="Pfam" id="PF02687"/>
    </source>
</evidence>
<keyword evidence="2" id="KW-1003">Cell membrane</keyword>
<evidence type="ECO:0000256" key="2">
    <source>
        <dbReference type="ARBA" id="ARBA00022475"/>
    </source>
</evidence>
<dbReference type="InterPro" id="IPR025857">
    <property type="entry name" value="MacB_PCD"/>
</dbReference>
<feature type="transmembrane region" description="Helical" evidence="6">
    <location>
        <begin position="716"/>
        <end position="741"/>
    </location>
</feature>
<feature type="transmembrane region" description="Helical" evidence="6">
    <location>
        <begin position="761"/>
        <end position="783"/>
    </location>
</feature>
<feature type="domain" description="MacB-like periplasmic core" evidence="8">
    <location>
        <begin position="20"/>
        <end position="235"/>
    </location>
</feature>
<feature type="domain" description="MacB-like periplasmic core" evidence="8">
    <location>
        <begin position="430"/>
        <end position="636"/>
    </location>
</feature>
<accession>A0A385SMA6</accession>
<dbReference type="Pfam" id="PF12704">
    <property type="entry name" value="MacB_PCD"/>
    <property type="match status" value="2"/>
</dbReference>
<dbReference type="GO" id="GO:0022857">
    <property type="term" value="F:transmembrane transporter activity"/>
    <property type="evidence" value="ECO:0007669"/>
    <property type="project" value="TreeGrafter"/>
</dbReference>
<feature type="transmembrane region" description="Helical" evidence="6">
    <location>
        <begin position="21"/>
        <end position="42"/>
    </location>
</feature>
<dbReference type="EMBL" id="CP032382">
    <property type="protein sequence ID" value="AYB30148.1"/>
    <property type="molecule type" value="Genomic_DNA"/>
</dbReference>
<evidence type="ECO:0000313" key="9">
    <source>
        <dbReference type="EMBL" id="AYB30148.1"/>
    </source>
</evidence>
<evidence type="ECO:0000256" key="1">
    <source>
        <dbReference type="ARBA" id="ARBA00004651"/>
    </source>
</evidence>
<evidence type="ECO:0000256" key="5">
    <source>
        <dbReference type="ARBA" id="ARBA00023136"/>
    </source>
</evidence>
<feature type="domain" description="ABC3 transporter permease C-terminal" evidence="7">
    <location>
        <begin position="286"/>
        <end position="403"/>
    </location>
</feature>
<sequence>MLKNLILIAWRNIRKDKTYSAINILGLTIGITCSMFLLMYILDELSFDRYHANATNIYRVVSNIKEPDNAFTWAVAQQPLAPELRDNYPEVKNAVRFDGLGPKPMFKNGDKSFYENNFYLADSTVFDMFTYPFIAGDPNTALDQPFSIVLTEKLAIKYFGTDNAIGQTLVNQNNETFKVTGVMKDVPLNSHFIFDALVSANTRKENTSWGNFGVFTYIQLPEGYDIDKMYASLNKILKEKVDIIFTQYNISVKYELQPITDIHLHSKIQDEAEGGGDISYIYIFSAVAAFMLIIASINYMNLATARSASRAKEVGIRKVMGSMRRQLIAQFITESVVITLLALVASLILIYALLPLFNELSNKQLPFSYILQAPVLLSLIGIVLVIGIIGGSYPALYLSGFNPVSVLKGKLSAKGGNAVFRKVLVIAQFAISIFMLISTLIVFDQLQYLRSKDLGFTKERVIRMQLATDDQILHVPAIEERMRQTKGVAAVASSNSSPGFGIGKLLIQVEDNEGKLSERGVDLFSVDYDFVKTLGMTILHGRDFSRDVSSDTLYGALVNEAMVRRMSWKDPIGKKFVFKGNGPNGTDIEKKVIGVVKDYHQNSLYDAIEPLMINLDPKNSFLFIKTEPGDVRESLAAVEKTWKELYPNYPFDYQFLDQDFNSQYKSDEKRSQIFTAFSGLTILIACLGLLGLAAFTTEQRTKEIGVRKVIGASISGLVLLVAREFFVLVGIGTLVSYPLAWYFTSTWLQSFAYKIELSNEWLTFVLSALLAGVITLLTVGYHVMRAASANPVKALRDE</sequence>
<dbReference type="PANTHER" id="PTHR30572:SF18">
    <property type="entry name" value="ABC-TYPE MACROLIDE FAMILY EXPORT SYSTEM PERMEASE COMPONENT 2"/>
    <property type="match status" value="1"/>
</dbReference>
<evidence type="ECO:0000256" key="4">
    <source>
        <dbReference type="ARBA" id="ARBA00022989"/>
    </source>
</evidence>
<comment type="subcellular location">
    <subcellularLocation>
        <location evidence="1">Cell membrane</location>
        <topology evidence="1">Multi-pass membrane protein</topology>
    </subcellularLocation>
</comment>
<feature type="transmembrane region" description="Helical" evidence="6">
    <location>
        <begin position="419"/>
        <end position="443"/>
    </location>
</feature>
<proteinExistence type="predicted"/>
<feature type="transmembrane region" description="Helical" evidence="6">
    <location>
        <begin position="280"/>
        <end position="302"/>
    </location>
</feature>
<evidence type="ECO:0000256" key="6">
    <source>
        <dbReference type="SAM" id="Phobius"/>
    </source>
</evidence>